<keyword evidence="3" id="KW-1185">Reference proteome</keyword>
<feature type="compositionally biased region" description="Basic and acidic residues" evidence="1">
    <location>
        <begin position="145"/>
        <end position="154"/>
    </location>
</feature>
<feature type="region of interest" description="Disordered" evidence="1">
    <location>
        <begin position="129"/>
        <end position="232"/>
    </location>
</feature>
<evidence type="ECO:0000256" key="1">
    <source>
        <dbReference type="SAM" id="MobiDB-lite"/>
    </source>
</evidence>
<dbReference type="EMBL" id="CP136894">
    <property type="protein sequence ID" value="WOL07988.1"/>
    <property type="molecule type" value="Genomic_DNA"/>
</dbReference>
<name>A0AAQ3KJ53_9LILI</name>
<dbReference type="AlphaFoldDB" id="A0AAQ3KJ53"/>
<protein>
    <submittedName>
        <fullName evidence="2">Uncharacterized protein</fullName>
    </submittedName>
</protein>
<feature type="compositionally biased region" description="Basic and acidic residues" evidence="1">
    <location>
        <begin position="209"/>
        <end position="232"/>
    </location>
</feature>
<dbReference type="Proteomes" id="UP001327560">
    <property type="component" value="Chromosome 5"/>
</dbReference>
<evidence type="ECO:0000313" key="2">
    <source>
        <dbReference type="EMBL" id="WOL07988.1"/>
    </source>
</evidence>
<proteinExistence type="predicted"/>
<organism evidence="2 3">
    <name type="scientific">Canna indica</name>
    <name type="common">Indian-shot</name>
    <dbReference type="NCBI Taxonomy" id="4628"/>
    <lineage>
        <taxon>Eukaryota</taxon>
        <taxon>Viridiplantae</taxon>
        <taxon>Streptophyta</taxon>
        <taxon>Embryophyta</taxon>
        <taxon>Tracheophyta</taxon>
        <taxon>Spermatophyta</taxon>
        <taxon>Magnoliopsida</taxon>
        <taxon>Liliopsida</taxon>
        <taxon>Zingiberales</taxon>
        <taxon>Cannaceae</taxon>
        <taxon>Canna</taxon>
    </lineage>
</organism>
<feature type="compositionally biased region" description="Acidic residues" evidence="1">
    <location>
        <begin position="167"/>
        <end position="194"/>
    </location>
</feature>
<sequence length="232" mass="24428">MANPFIQGNHRQPKRYISSLGFVLPITSVLESEEPPGLLVVLLHLPLQLLGFEGMQLGMVVVDGTKEGNPVAEEIDGGDGVADDGPGEVDEEPIFYDADDIYGEGRGLSDEQEEEEVEGECAEGVCAEDDDVRTEGGLVTEDGYLDERSGDEANSHAAGGDVLEQGDGVEGDALGGEEDLDEDGAGDLVGDDAELDHNAPESGLAVGGDGDRWTGGEEKETTGRDHRFVASR</sequence>
<evidence type="ECO:0000313" key="3">
    <source>
        <dbReference type="Proteomes" id="UP001327560"/>
    </source>
</evidence>
<accession>A0AAQ3KJ53</accession>
<gene>
    <name evidence="2" type="ORF">Cni_G16739</name>
</gene>
<reference evidence="2 3" key="1">
    <citation type="submission" date="2023-10" db="EMBL/GenBank/DDBJ databases">
        <title>Chromosome-scale genome assembly provides insights into flower coloration mechanisms of Canna indica.</title>
        <authorList>
            <person name="Li C."/>
        </authorList>
    </citation>
    <scope>NUCLEOTIDE SEQUENCE [LARGE SCALE GENOMIC DNA]</scope>
    <source>
        <tissue evidence="2">Flower</tissue>
    </source>
</reference>